<dbReference type="RefSeq" id="WP_242854372.1">
    <property type="nucleotide sequence ID" value="NZ_LKET01000029.1"/>
</dbReference>
<proteinExistence type="predicted"/>
<evidence type="ECO:0000313" key="2">
    <source>
        <dbReference type="EMBL" id="KPU44815.1"/>
    </source>
</evidence>
<sequence>MDKSAVEIKMLRIADLHPDTLRKFNRYQITNRVKYMESGHYDYKDDHFIEHWDDNKKHQVIESLQRCIQTGGIAAGAFICCELIGFANIEKNFFGKNKEYLELPYIHVSYEYRSHGIGKRLFALCCDQAKKLGARKIYISSHPSEETQSFYKSVGCVLASEVNMEILNREPLDIQLEFVL</sequence>
<feature type="domain" description="N-acetyltransferase" evidence="1">
    <location>
        <begin position="19"/>
        <end position="177"/>
    </location>
</feature>
<accession>A0A0P8YCE1</accession>
<organism evidence="2 3">
    <name type="scientific">Oxobacter pfennigii</name>
    <dbReference type="NCBI Taxonomy" id="36849"/>
    <lineage>
        <taxon>Bacteria</taxon>
        <taxon>Bacillati</taxon>
        <taxon>Bacillota</taxon>
        <taxon>Clostridia</taxon>
        <taxon>Eubacteriales</taxon>
        <taxon>Clostridiaceae</taxon>
        <taxon>Oxobacter</taxon>
    </lineage>
</organism>
<dbReference type="GO" id="GO:0016747">
    <property type="term" value="F:acyltransferase activity, transferring groups other than amino-acyl groups"/>
    <property type="evidence" value="ECO:0007669"/>
    <property type="project" value="InterPro"/>
</dbReference>
<evidence type="ECO:0000313" key="3">
    <source>
        <dbReference type="Proteomes" id="UP000050326"/>
    </source>
</evidence>
<keyword evidence="3" id="KW-1185">Reference proteome</keyword>
<name>A0A0P8YCE1_9CLOT</name>
<dbReference type="PROSITE" id="PS51186">
    <property type="entry name" value="GNAT"/>
    <property type="match status" value="1"/>
</dbReference>
<dbReference type="SUPFAM" id="SSF55729">
    <property type="entry name" value="Acyl-CoA N-acyltransferases (Nat)"/>
    <property type="match status" value="1"/>
</dbReference>
<dbReference type="CDD" id="cd04301">
    <property type="entry name" value="NAT_SF"/>
    <property type="match status" value="1"/>
</dbReference>
<dbReference type="EMBL" id="LKET01000029">
    <property type="protein sequence ID" value="KPU44815.1"/>
    <property type="molecule type" value="Genomic_DNA"/>
</dbReference>
<reference evidence="2 3" key="1">
    <citation type="submission" date="2015-09" db="EMBL/GenBank/DDBJ databases">
        <title>Genome sequence of Oxobacter pfennigii DSM 3222.</title>
        <authorList>
            <person name="Poehlein A."/>
            <person name="Bengelsdorf F.R."/>
            <person name="Schiel-Bengelsdorf B."/>
            <person name="Duerre P."/>
            <person name="Daniel R."/>
        </authorList>
    </citation>
    <scope>NUCLEOTIDE SEQUENCE [LARGE SCALE GENOMIC DNA]</scope>
    <source>
        <strain evidence="2 3">DSM 3222</strain>
    </source>
</reference>
<gene>
    <name evidence="2" type="ORF">OXPF_19010</name>
</gene>
<protein>
    <submittedName>
        <fullName evidence="2">Acetyltransferase (GNAT) family protein</fullName>
    </submittedName>
</protein>
<keyword evidence="2" id="KW-0808">Transferase</keyword>
<dbReference type="InterPro" id="IPR000182">
    <property type="entry name" value="GNAT_dom"/>
</dbReference>
<dbReference type="Pfam" id="PF00583">
    <property type="entry name" value="Acetyltransf_1"/>
    <property type="match status" value="1"/>
</dbReference>
<dbReference type="Proteomes" id="UP000050326">
    <property type="component" value="Unassembled WGS sequence"/>
</dbReference>
<dbReference type="InterPro" id="IPR016181">
    <property type="entry name" value="Acyl_CoA_acyltransferase"/>
</dbReference>
<comment type="caution">
    <text evidence="2">The sequence shown here is derived from an EMBL/GenBank/DDBJ whole genome shotgun (WGS) entry which is preliminary data.</text>
</comment>
<evidence type="ECO:0000259" key="1">
    <source>
        <dbReference type="PROSITE" id="PS51186"/>
    </source>
</evidence>
<dbReference type="Gene3D" id="3.40.630.30">
    <property type="match status" value="1"/>
</dbReference>
<dbReference type="AlphaFoldDB" id="A0A0P8YCE1"/>
<dbReference type="STRING" id="36849.OXPF_19010"/>